<dbReference type="PANTHER" id="PTHR30273:SF2">
    <property type="entry name" value="PROTEIN FECR"/>
    <property type="match status" value="1"/>
</dbReference>
<dbReference type="InterPro" id="IPR012373">
    <property type="entry name" value="Ferrdict_sens_TM"/>
</dbReference>
<dbReference type="PIRSF" id="PIRSF018266">
    <property type="entry name" value="FecR"/>
    <property type="match status" value="1"/>
</dbReference>
<sequence length="325" mass="36000">MTPSFPNEALPDEALYTLLCKYLLNEADEEERAWVEAWKETDPGNMALLVSLGKVLDTAAANEKTVAADTGSAWAQLQEKMDDKPALIAVRSKPRFTWLKIAAVLVVALGAGLWFLTRNHPDQVYAGPVSAELSDGSKIQLSAGARMEVARGFNDRNRKVTLTGMASFDVNGSAENPFVIILGRNEVKVLGTRFMINYEPGAATLKVHVSSGKVMVINHDKKDSVILTDGMLLQHDNDRPAFRIASHVTDMGKRSLSFQDTPLEEVLHTITEVYDIKIEVMDTDLLKLPVRASFTDESTEEVMKSLALMLNASYEKVNDRQYKLK</sequence>
<accession>A0A1T5NMX3</accession>
<proteinExistence type="predicted"/>
<organism evidence="3 4">
    <name type="scientific">Chitinophaga ginsengisegetis</name>
    <dbReference type="NCBI Taxonomy" id="393003"/>
    <lineage>
        <taxon>Bacteria</taxon>
        <taxon>Pseudomonadati</taxon>
        <taxon>Bacteroidota</taxon>
        <taxon>Chitinophagia</taxon>
        <taxon>Chitinophagales</taxon>
        <taxon>Chitinophagaceae</taxon>
        <taxon>Chitinophaga</taxon>
    </lineage>
</organism>
<dbReference type="Gene3D" id="3.55.50.30">
    <property type="match status" value="1"/>
</dbReference>
<keyword evidence="4" id="KW-1185">Reference proteome</keyword>
<dbReference type="Proteomes" id="UP000190166">
    <property type="component" value="Unassembled WGS sequence"/>
</dbReference>
<protein>
    <submittedName>
        <fullName evidence="3">FecR family protein</fullName>
    </submittedName>
</protein>
<feature type="domain" description="Protein FecR C-terminal" evidence="2">
    <location>
        <begin position="256"/>
        <end position="322"/>
    </location>
</feature>
<dbReference type="GO" id="GO:0016989">
    <property type="term" value="F:sigma factor antagonist activity"/>
    <property type="evidence" value="ECO:0007669"/>
    <property type="project" value="TreeGrafter"/>
</dbReference>
<reference evidence="3 4" key="1">
    <citation type="submission" date="2017-02" db="EMBL/GenBank/DDBJ databases">
        <authorList>
            <person name="Peterson S.W."/>
        </authorList>
    </citation>
    <scope>NUCLEOTIDE SEQUENCE [LARGE SCALE GENOMIC DNA]</scope>
    <source>
        <strain evidence="3 4">DSM 18108</strain>
    </source>
</reference>
<dbReference type="STRING" id="393003.SAMN05660461_2366"/>
<feature type="domain" description="FecR protein" evidence="1">
    <location>
        <begin position="130"/>
        <end position="214"/>
    </location>
</feature>
<dbReference type="RefSeq" id="WP_079469550.1">
    <property type="nucleotide sequence ID" value="NZ_FUZZ01000001.1"/>
</dbReference>
<dbReference type="PANTHER" id="PTHR30273">
    <property type="entry name" value="PERIPLASMIC SIGNAL SENSOR AND SIGMA FACTOR ACTIVATOR FECR-RELATED"/>
    <property type="match status" value="1"/>
</dbReference>
<evidence type="ECO:0000313" key="3">
    <source>
        <dbReference type="EMBL" id="SKD01960.1"/>
    </source>
</evidence>
<dbReference type="AlphaFoldDB" id="A0A1T5NMX3"/>
<dbReference type="Gene3D" id="2.60.120.1440">
    <property type="match status" value="1"/>
</dbReference>
<dbReference type="Pfam" id="PF04773">
    <property type="entry name" value="FecR"/>
    <property type="match status" value="1"/>
</dbReference>
<evidence type="ECO:0000259" key="2">
    <source>
        <dbReference type="Pfam" id="PF16344"/>
    </source>
</evidence>
<dbReference type="EMBL" id="FUZZ01000001">
    <property type="protein sequence ID" value="SKD01960.1"/>
    <property type="molecule type" value="Genomic_DNA"/>
</dbReference>
<evidence type="ECO:0000313" key="4">
    <source>
        <dbReference type="Proteomes" id="UP000190166"/>
    </source>
</evidence>
<gene>
    <name evidence="3" type="ORF">SAMN05660461_2366</name>
</gene>
<dbReference type="Pfam" id="PF16344">
    <property type="entry name" value="FecR_C"/>
    <property type="match status" value="1"/>
</dbReference>
<dbReference type="InterPro" id="IPR006860">
    <property type="entry name" value="FecR"/>
</dbReference>
<dbReference type="InterPro" id="IPR032508">
    <property type="entry name" value="FecR_C"/>
</dbReference>
<name>A0A1T5NMX3_9BACT</name>
<evidence type="ECO:0000259" key="1">
    <source>
        <dbReference type="Pfam" id="PF04773"/>
    </source>
</evidence>